<sequence length="356" mass="39905">MVLTLPKISDAYANLPVSIPTKHTITECGHRTRFIIALQGSLFLAALLGNVICWNAALIKVAEIETSPLYDDYLNGTKVDWTNKSLDISEMRVDIKPIQTSLLFAMSFAGSAVFVVPAPWIMKKIGTYYTQVFLGLITTIAAALTPWATVTDFNILYFLRFLQGVAQCNCYPVIGSIVNNWAATREKGIFLAVLTGYTQLSAVLTTPIAGYLANHYGWPSVFYFQALFCGTLLFIWTINYRDNPEKHPFVSQKEFSKISFGKSTQSINSQKGQIKIPWYRVFSQLPLWACCLSAVCYIYAVQFNISFLVMYLVWILKLPITMAGSIAALPLAIEFILQFFVGILSDKIKFLSEHTK</sequence>
<proteinExistence type="predicted"/>
<reference evidence="2" key="1">
    <citation type="submission" date="2022-11" db="UniProtKB">
        <authorList>
            <consortium name="WormBaseParasite"/>
        </authorList>
    </citation>
    <scope>IDENTIFICATION</scope>
</reference>
<dbReference type="WBParaSite" id="ES5_v2.g10837.t1">
    <property type="protein sequence ID" value="ES5_v2.g10837.t1"/>
    <property type="gene ID" value="ES5_v2.g10837"/>
</dbReference>
<evidence type="ECO:0000313" key="1">
    <source>
        <dbReference type="Proteomes" id="UP000887579"/>
    </source>
</evidence>
<name>A0AC34F189_9BILA</name>
<protein>
    <submittedName>
        <fullName evidence="2">Major facilitator superfamily (MFS) profile domain-containing protein</fullName>
    </submittedName>
</protein>
<accession>A0AC34F189</accession>
<evidence type="ECO:0000313" key="2">
    <source>
        <dbReference type="WBParaSite" id="ES5_v2.g10837.t1"/>
    </source>
</evidence>
<dbReference type="Proteomes" id="UP000887579">
    <property type="component" value="Unplaced"/>
</dbReference>
<organism evidence="1 2">
    <name type="scientific">Panagrolaimus sp. ES5</name>
    <dbReference type="NCBI Taxonomy" id="591445"/>
    <lineage>
        <taxon>Eukaryota</taxon>
        <taxon>Metazoa</taxon>
        <taxon>Ecdysozoa</taxon>
        <taxon>Nematoda</taxon>
        <taxon>Chromadorea</taxon>
        <taxon>Rhabditida</taxon>
        <taxon>Tylenchina</taxon>
        <taxon>Panagrolaimomorpha</taxon>
        <taxon>Panagrolaimoidea</taxon>
        <taxon>Panagrolaimidae</taxon>
        <taxon>Panagrolaimus</taxon>
    </lineage>
</organism>